<evidence type="ECO:0000259" key="18">
    <source>
        <dbReference type="PROSITE" id="PS51525"/>
    </source>
</evidence>
<dbReference type="InterPro" id="IPR038336">
    <property type="entry name" value="NET_sf"/>
</dbReference>
<feature type="region of interest" description="Disordered" evidence="16">
    <location>
        <begin position="215"/>
        <end position="265"/>
    </location>
</feature>
<keyword evidence="9 15" id="KW-0103">Bromodomain</keyword>
<feature type="compositionally biased region" description="Low complexity" evidence="16">
    <location>
        <begin position="404"/>
        <end position="414"/>
    </location>
</feature>
<dbReference type="PRINTS" id="PR00503">
    <property type="entry name" value="BROMODOMAIN"/>
</dbReference>
<sequence length="1005" mass="112733">MSTSHSKAHPLDNTMSDVKVCPTVSGNPPPPEVINPKQPGRVTNQLQYLEKVVIKALWRHQFSWPFRQPVDAVALHLPDYYTIITNPMDLSTIKKRLQNKYYWQALDCIQDFNTMFTNCYVYNQPGDDIVFMAQSLEKLFLQKVSQMPKEECEIAAITIKEPLKGRKMNTGGIKQRSLVSEVVLQQTVTVIPPDVPQFIPPIQLSAQIDAIKKGFKRKADSPPSTTSVITSSQASPAEDHSAPCTLFSRRGSGRPIKPPKKDLPAFESKKVRLSEQLRYCNDILKEMLSKRHYAYAWPFYTPVDAVALGLHDYHDIIKQPMDLGTIRKKMDQREYANAKEFAADVRLMFSNCYKYNPPSHEVVYMARKLQDIFEARYLKVPQETEGCSMPPQRVDKRKGDRVGSLSTSASSESESSSEAESSSEEVASQLASLEERLKAVSDQLKRLTQDPMMKPKKKAKLKKEKRAKEKDIARLKHKSSKYKSIVEKMAKSKSSTLHGRHNIHGALPLKCEGEVPSIPVTYQEKKQLKLDIDKLPGDKLGKLVNIIHARESCLRDSTLEEIEVDFEILKPSTLRALQRFVAICLKKCNKNVCIRTEGYYLFCLTEKKLVKPTGGMQTGKVKETERSQVASKEQKPIKKKKPLAKVIASPDLSYPSRLSESSSSSSSSSSDSSSSSSHSSTSDSSDSESVPKTKKPKSKDSCQKVKTKSRVTRTACSKQISGTKDLTKASVKACHPPLAVPSSVAETKGLPTHPNTDQTCDELTLSPPDLSALLSPMASPGVSLDWAAARFEQGPVLSPLRDSPLQSKDETNFRYPEDFPDSQVTNVPYTNSSNNSTEEEKPQIPKKDIVLKNAESWARLVRQSVTPTAIKSSKESFQQFRKAAKEKEEREKALKKKQVDGNKEREAPEKRSLPGPCKAEANPQPIKEDPDSPESICTEATLEALKDVEQQSPIETQPPITQSSVDREREMARKKEQERRRREAMSGIDMTMQRDIMTTFELNLD</sequence>
<feature type="region of interest" description="Disordered" evidence="16">
    <location>
        <begin position="614"/>
        <end position="761"/>
    </location>
</feature>
<feature type="compositionally biased region" description="Polar residues" evidence="16">
    <location>
        <begin position="712"/>
        <end position="724"/>
    </location>
</feature>
<keyword evidence="8" id="KW-0805">Transcription regulation</keyword>
<name>A0A8C4DF38_DICLA</name>
<feature type="compositionally biased region" description="Polar residues" evidence="16">
    <location>
        <begin position="864"/>
        <end position="879"/>
    </location>
</feature>
<feature type="domain" description="NET" evidence="18">
    <location>
        <begin position="510"/>
        <end position="592"/>
    </location>
</feature>
<dbReference type="GO" id="GO:0006355">
    <property type="term" value="P:regulation of DNA-templated transcription"/>
    <property type="evidence" value="ECO:0007669"/>
    <property type="project" value="TreeGrafter"/>
</dbReference>
<feature type="compositionally biased region" description="Polar residues" evidence="16">
    <location>
        <begin position="822"/>
        <end position="836"/>
    </location>
</feature>
<dbReference type="PROSITE" id="PS50014">
    <property type="entry name" value="BROMODOMAIN_2"/>
    <property type="match status" value="2"/>
</dbReference>
<feature type="compositionally biased region" description="Low complexity" evidence="16">
    <location>
        <begin position="221"/>
        <end position="232"/>
    </location>
</feature>
<dbReference type="PROSITE" id="PS51525">
    <property type="entry name" value="NET"/>
    <property type="match status" value="1"/>
</dbReference>
<dbReference type="FunFam" id="1.20.920.10:FF:000003">
    <property type="entry name" value="Bromodomain-containing protein 2"/>
    <property type="match status" value="1"/>
</dbReference>
<dbReference type="SUPFAM" id="SSF47370">
    <property type="entry name" value="Bromodomain"/>
    <property type="match status" value="2"/>
</dbReference>
<dbReference type="Pfam" id="PF00439">
    <property type="entry name" value="Bromodomain"/>
    <property type="match status" value="2"/>
</dbReference>
<feature type="region of interest" description="Disordered" evidence="16">
    <location>
        <begin position="948"/>
        <end position="988"/>
    </location>
</feature>
<dbReference type="InterPro" id="IPR027353">
    <property type="entry name" value="NET_dom"/>
</dbReference>
<dbReference type="CDD" id="cd05497">
    <property type="entry name" value="Bromo_Brdt_I_like"/>
    <property type="match status" value="1"/>
</dbReference>
<evidence type="ECO:0000256" key="7">
    <source>
        <dbReference type="ARBA" id="ARBA00022990"/>
    </source>
</evidence>
<evidence type="ECO:0000256" key="14">
    <source>
        <dbReference type="ARBA" id="ARBA00046861"/>
    </source>
</evidence>
<evidence type="ECO:0000256" key="9">
    <source>
        <dbReference type="ARBA" id="ARBA00023117"/>
    </source>
</evidence>
<dbReference type="InterPro" id="IPR036427">
    <property type="entry name" value="Bromodomain-like_sf"/>
</dbReference>
<feature type="compositionally biased region" description="Basic and acidic residues" evidence="16">
    <location>
        <begin position="838"/>
        <end position="847"/>
    </location>
</feature>
<keyword evidence="11" id="KW-0539">Nucleus</keyword>
<dbReference type="InterPro" id="IPR031354">
    <property type="entry name" value="BRD4_CDT"/>
</dbReference>
<evidence type="ECO:0000313" key="20">
    <source>
        <dbReference type="Proteomes" id="UP000694389"/>
    </source>
</evidence>
<evidence type="ECO:0000256" key="4">
    <source>
        <dbReference type="ARBA" id="ARBA00022553"/>
    </source>
</evidence>
<comment type="similarity">
    <text evidence="13">Belongs to the BET family.</text>
</comment>
<keyword evidence="3" id="KW-0158">Chromosome</keyword>
<dbReference type="FunFam" id="1.20.920.10:FF:000002">
    <property type="entry name" value="Bromodomain-containing protein 4"/>
    <property type="match status" value="1"/>
</dbReference>
<dbReference type="InterPro" id="IPR043508">
    <property type="entry name" value="Bromo_Brdt_I"/>
</dbReference>
<dbReference type="Ensembl" id="ENSDLAT00005004073.2">
    <property type="protein sequence ID" value="ENSDLAP00005003939.2"/>
    <property type="gene ID" value="ENSDLAG00005001767.2"/>
</dbReference>
<evidence type="ECO:0000256" key="13">
    <source>
        <dbReference type="ARBA" id="ARBA00044509"/>
    </source>
</evidence>
<feature type="compositionally biased region" description="Basic and acidic residues" evidence="16">
    <location>
        <begin position="883"/>
        <end position="912"/>
    </location>
</feature>
<feature type="compositionally biased region" description="Basic residues" evidence="16">
    <location>
        <begin position="454"/>
        <end position="465"/>
    </location>
</feature>
<comment type="subunit">
    <text evidence="14">Homodimer. Interacts with E2F1. Interacts with (acetylated) STAT3; promoting STAT3 recruitment to chromatin. Interacts with CTCF; promoting BRD2 recruitment to chromatin.</text>
</comment>
<feature type="compositionally biased region" description="Low complexity" evidence="16">
    <location>
        <begin position="659"/>
        <end position="688"/>
    </location>
</feature>
<feature type="compositionally biased region" description="Basic and acidic residues" evidence="16">
    <location>
        <begin position="965"/>
        <end position="984"/>
    </location>
</feature>
<feature type="region of interest" description="Disordered" evidence="16">
    <location>
        <begin position="444"/>
        <end position="474"/>
    </location>
</feature>
<dbReference type="GO" id="GO:0005634">
    <property type="term" value="C:nucleus"/>
    <property type="evidence" value="ECO:0007669"/>
    <property type="project" value="UniProtKB-SubCell"/>
</dbReference>
<organism evidence="19 20">
    <name type="scientific">Dicentrarchus labrax</name>
    <name type="common">European seabass</name>
    <name type="synonym">Morone labrax</name>
    <dbReference type="NCBI Taxonomy" id="13489"/>
    <lineage>
        <taxon>Eukaryota</taxon>
        <taxon>Metazoa</taxon>
        <taxon>Chordata</taxon>
        <taxon>Craniata</taxon>
        <taxon>Vertebrata</taxon>
        <taxon>Euteleostomi</taxon>
        <taxon>Actinopterygii</taxon>
        <taxon>Neopterygii</taxon>
        <taxon>Teleostei</taxon>
        <taxon>Neoteleostei</taxon>
        <taxon>Acanthomorphata</taxon>
        <taxon>Eupercaria</taxon>
        <taxon>Moronidae</taxon>
        <taxon>Dicentrarchus</taxon>
    </lineage>
</organism>
<dbReference type="InterPro" id="IPR018359">
    <property type="entry name" value="Bromodomain_CS"/>
</dbReference>
<evidence type="ECO:0000256" key="3">
    <source>
        <dbReference type="ARBA" id="ARBA00022454"/>
    </source>
</evidence>
<evidence type="ECO:0000256" key="6">
    <source>
        <dbReference type="ARBA" id="ARBA00022853"/>
    </source>
</evidence>
<evidence type="ECO:0000256" key="8">
    <source>
        <dbReference type="ARBA" id="ARBA00023015"/>
    </source>
</evidence>
<evidence type="ECO:0000256" key="12">
    <source>
        <dbReference type="ARBA" id="ARBA00040998"/>
    </source>
</evidence>
<evidence type="ECO:0000313" key="19">
    <source>
        <dbReference type="Ensembl" id="ENSDLAP00005003939.2"/>
    </source>
</evidence>
<dbReference type="Gene3D" id="1.20.920.10">
    <property type="entry name" value="Bromodomain-like"/>
    <property type="match status" value="2"/>
</dbReference>
<dbReference type="AlphaFoldDB" id="A0A8C4DF38"/>
<feature type="compositionally biased region" description="Basic and acidic residues" evidence="16">
    <location>
        <begin position="620"/>
        <end position="636"/>
    </location>
</feature>
<dbReference type="SMART" id="SM00297">
    <property type="entry name" value="BROMO"/>
    <property type="match status" value="2"/>
</dbReference>
<reference evidence="19" key="1">
    <citation type="submission" date="2025-08" db="UniProtKB">
        <authorList>
            <consortium name="Ensembl"/>
        </authorList>
    </citation>
    <scope>IDENTIFICATION</scope>
</reference>
<dbReference type="CDD" id="cd05498">
    <property type="entry name" value="Bromo_Brdt_II_like"/>
    <property type="match status" value="1"/>
</dbReference>
<dbReference type="InterPro" id="IPR050935">
    <property type="entry name" value="Bromo_chromatin_reader"/>
</dbReference>
<dbReference type="Proteomes" id="UP000694389">
    <property type="component" value="Unassembled WGS sequence"/>
</dbReference>
<dbReference type="GO" id="GO:0006338">
    <property type="term" value="P:chromatin remodeling"/>
    <property type="evidence" value="ECO:0007669"/>
    <property type="project" value="TreeGrafter"/>
</dbReference>
<dbReference type="Gene3D" id="1.20.1270.220">
    <property type="match status" value="1"/>
</dbReference>
<keyword evidence="4" id="KW-0597">Phosphoprotein</keyword>
<dbReference type="Pfam" id="PF17035">
    <property type="entry name" value="BET"/>
    <property type="match status" value="1"/>
</dbReference>
<evidence type="ECO:0000256" key="2">
    <source>
        <dbReference type="ARBA" id="ARBA00004286"/>
    </source>
</evidence>
<evidence type="ECO:0000256" key="5">
    <source>
        <dbReference type="ARBA" id="ARBA00022737"/>
    </source>
</evidence>
<feature type="region of interest" description="Disordered" evidence="16">
    <location>
        <begin position="864"/>
        <end position="936"/>
    </location>
</feature>
<keyword evidence="5" id="KW-0677">Repeat</keyword>
<keyword evidence="6" id="KW-0156">Chromatin regulator</keyword>
<feature type="compositionally biased region" description="Polar residues" evidence="16">
    <location>
        <begin position="950"/>
        <end position="964"/>
    </location>
</feature>
<accession>A0A8C4DF38</accession>
<dbReference type="InterPro" id="IPR001487">
    <property type="entry name" value="Bromodomain"/>
</dbReference>
<keyword evidence="10" id="KW-0804">Transcription</keyword>
<evidence type="ECO:0000256" key="1">
    <source>
        <dbReference type="ARBA" id="ARBA00004123"/>
    </source>
</evidence>
<reference evidence="19" key="2">
    <citation type="submission" date="2025-09" db="UniProtKB">
        <authorList>
            <consortium name="Ensembl"/>
        </authorList>
    </citation>
    <scope>IDENTIFICATION</scope>
</reference>
<evidence type="ECO:0000256" key="11">
    <source>
        <dbReference type="ARBA" id="ARBA00023242"/>
    </source>
</evidence>
<evidence type="ECO:0000256" key="10">
    <source>
        <dbReference type="ARBA" id="ARBA00023163"/>
    </source>
</evidence>
<dbReference type="PANTHER" id="PTHR22880">
    <property type="entry name" value="FALZ-RELATED BROMODOMAIN-CONTAINING PROTEINS"/>
    <property type="match status" value="1"/>
</dbReference>
<dbReference type="GO" id="GO:0000785">
    <property type="term" value="C:chromatin"/>
    <property type="evidence" value="ECO:0007669"/>
    <property type="project" value="TreeGrafter"/>
</dbReference>
<feature type="region of interest" description="Disordered" evidence="16">
    <location>
        <begin position="795"/>
        <end position="847"/>
    </location>
</feature>
<feature type="compositionally biased region" description="Basic and acidic residues" evidence="16">
    <location>
        <begin position="807"/>
        <end position="817"/>
    </location>
</feature>
<feature type="region of interest" description="Disordered" evidence="16">
    <location>
        <begin position="384"/>
        <end position="430"/>
    </location>
</feature>
<keyword evidence="7" id="KW-0007">Acetylation</keyword>
<dbReference type="GeneTree" id="ENSGT00940000166414"/>
<keyword evidence="20" id="KW-1185">Reference proteome</keyword>
<dbReference type="InterPro" id="IPR043509">
    <property type="entry name" value="Bromo_Brdt_II"/>
</dbReference>
<dbReference type="Pfam" id="PF17105">
    <property type="entry name" value="BRD4_CDT"/>
    <property type="match status" value="1"/>
</dbReference>
<evidence type="ECO:0000259" key="17">
    <source>
        <dbReference type="PROSITE" id="PS50014"/>
    </source>
</evidence>
<protein>
    <recommendedName>
        <fullName evidence="12">Bromodomain-containing protein 2</fullName>
    </recommendedName>
</protein>
<feature type="domain" description="Bromo" evidence="17">
    <location>
        <begin position="58"/>
        <end position="130"/>
    </location>
</feature>
<evidence type="ECO:0000256" key="16">
    <source>
        <dbReference type="SAM" id="MobiDB-lite"/>
    </source>
</evidence>
<evidence type="ECO:0000256" key="15">
    <source>
        <dbReference type="PROSITE-ProRule" id="PRU00035"/>
    </source>
</evidence>
<dbReference type="PROSITE" id="PS00633">
    <property type="entry name" value="BROMODOMAIN_1"/>
    <property type="match status" value="2"/>
</dbReference>
<feature type="domain" description="Bromo" evidence="17">
    <location>
        <begin position="291"/>
        <end position="363"/>
    </location>
</feature>
<dbReference type="PANTHER" id="PTHR22880:SF240">
    <property type="entry name" value="BROMODOMAIN-CONTAINING PROTEIN 2"/>
    <property type="match status" value="1"/>
</dbReference>
<comment type="subcellular location">
    <subcellularLocation>
        <location evidence="2">Chromosome</location>
    </subcellularLocation>
    <subcellularLocation>
        <location evidence="1">Nucleus</location>
    </subcellularLocation>
</comment>
<proteinExistence type="inferred from homology"/>